<evidence type="ECO:0000313" key="4">
    <source>
        <dbReference type="Proteomes" id="UP000179153"/>
    </source>
</evidence>
<dbReference type="PANTHER" id="PTHR30135:SF3">
    <property type="entry name" value="GLUCONEOGENESIS FACTOR-RELATED"/>
    <property type="match status" value="1"/>
</dbReference>
<proteinExistence type="inferred from homology"/>
<evidence type="ECO:0000256" key="1">
    <source>
        <dbReference type="ARBA" id="ARBA00022490"/>
    </source>
</evidence>
<evidence type="ECO:0000256" key="2">
    <source>
        <dbReference type="HAMAP-Rule" id="MF_00973"/>
    </source>
</evidence>
<protein>
    <recommendedName>
        <fullName evidence="2">Putative gluconeogenesis factor</fullName>
    </recommendedName>
</protein>
<dbReference type="Gene3D" id="3.40.50.10680">
    <property type="entry name" value="CofD-like domains"/>
    <property type="match status" value="1"/>
</dbReference>
<dbReference type="SUPFAM" id="SSF142338">
    <property type="entry name" value="CofD-like"/>
    <property type="match status" value="1"/>
</dbReference>
<comment type="similarity">
    <text evidence="2">Belongs to the gluconeogenesis factor family.</text>
</comment>
<keyword evidence="1 2" id="KW-0963">Cytoplasm</keyword>
<dbReference type="InterPro" id="IPR002882">
    <property type="entry name" value="CofD"/>
</dbReference>
<dbReference type="InterPro" id="IPR038136">
    <property type="entry name" value="CofD-like_dom_sf"/>
</dbReference>
<evidence type="ECO:0000313" key="3">
    <source>
        <dbReference type="EMBL" id="OGZ62006.1"/>
    </source>
</evidence>
<dbReference type="GO" id="GO:0008360">
    <property type="term" value="P:regulation of cell shape"/>
    <property type="evidence" value="ECO:0007669"/>
    <property type="project" value="UniProtKB-UniRule"/>
</dbReference>
<dbReference type="EMBL" id="MHOI01000004">
    <property type="protein sequence ID" value="OGZ62006.1"/>
    <property type="molecule type" value="Genomic_DNA"/>
</dbReference>
<dbReference type="GO" id="GO:0005737">
    <property type="term" value="C:cytoplasm"/>
    <property type="evidence" value="ECO:0007669"/>
    <property type="project" value="UniProtKB-SubCell"/>
</dbReference>
<dbReference type="STRING" id="1802163.A2932_00110"/>
<dbReference type="Proteomes" id="UP000179153">
    <property type="component" value="Unassembled WGS sequence"/>
</dbReference>
<dbReference type="Pfam" id="PF01933">
    <property type="entry name" value="CofD"/>
    <property type="match status" value="1"/>
</dbReference>
<comment type="function">
    <text evidence="2">Required for morphogenesis under gluconeogenic growth conditions.</text>
</comment>
<organism evidence="3 4">
    <name type="scientific">Candidatus Spechtbacteria bacterium RIFCSPLOWO2_01_FULL_46_10</name>
    <dbReference type="NCBI Taxonomy" id="1802163"/>
    <lineage>
        <taxon>Bacteria</taxon>
        <taxon>Candidatus Spechtiibacteriota</taxon>
    </lineage>
</organism>
<dbReference type="InterPro" id="IPR010119">
    <property type="entry name" value="Gluconeogen_factor"/>
</dbReference>
<accession>A0A1G2HHM9</accession>
<sequence>MAGRKKKHIVVIGGGTGTSVVLEGLKKYPVNLSAIITTADDGSSSGKLRDEFSMIPPGDIRQCLVALAEKDFGYLNERFQSGSLAGHTLGNLLITLFNEKHKNFQEAIDDILRLTGAAGSIIPVTLEPTTLIAKLKSGRTVRGEKNITPSREISRNLKKLLIVPKNIKANPRALEAIKSADVIVVGPGNFYSSIIPNFLVNEISEHFTKSKAKKIYVVNLFTQPGHTDNFRISDFLSTIADYVGGDTFTHIIYNRRAIPEYLLKPYANKIIGAPVSINADNTQKNGRYIGRALVSASPKKVSPSDPIANIRNPFLHDSEKLGKTIMEILGK</sequence>
<comment type="subcellular location">
    <subcellularLocation>
        <location evidence="2">Cytoplasm</location>
    </subcellularLocation>
</comment>
<dbReference type="NCBIfam" id="TIGR01826">
    <property type="entry name" value="CofD_related"/>
    <property type="match status" value="1"/>
</dbReference>
<dbReference type="GO" id="GO:0043743">
    <property type="term" value="F:LPPG:FO 2-phospho-L-lactate transferase activity"/>
    <property type="evidence" value="ECO:0007669"/>
    <property type="project" value="InterPro"/>
</dbReference>
<dbReference type="CDD" id="cd07187">
    <property type="entry name" value="YvcK_like"/>
    <property type="match status" value="1"/>
</dbReference>
<dbReference type="AlphaFoldDB" id="A0A1G2HHM9"/>
<gene>
    <name evidence="3" type="ORF">A2932_00110</name>
</gene>
<dbReference type="HAMAP" id="MF_00973">
    <property type="entry name" value="Gluconeogen_factor"/>
    <property type="match status" value="1"/>
</dbReference>
<name>A0A1G2HHM9_9BACT</name>
<reference evidence="3 4" key="1">
    <citation type="journal article" date="2016" name="Nat. Commun.">
        <title>Thousands of microbial genomes shed light on interconnected biogeochemical processes in an aquifer system.</title>
        <authorList>
            <person name="Anantharaman K."/>
            <person name="Brown C.T."/>
            <person name="Hug L.A."/>
            <person name="Sharon I."/>
            <person name="Castelle C.J."/>
            <person name="Probst A.J."/>
            <person name="Thomas B.C."/>
            <person name="Singh A."/>
            <person name="Wilkins M.J."/>
            <person name="Karaoz U."/>
            <person name="Brodie E.L."/>
            <person name="Williams K.H."/>
            <person name="Hubbard S.S."/>
            <person name="Banfield J.F."/>
        </authorList>
    </citation>
    <scope>NUCLEOTIDE SEQUENCE [LARGE SCALE GENOMIC DNA]</scope>
</reference>
<dbReference type="PANTHER" id="PTHR30135">
    <property type="entry name" value="UNCHARACTERIZED PROTEIN YVCK-RELATED"/>
    <property type="match status" value="1"/>
</dbReference>
<comment type="caution">
    <text evidence="3">The sequence shown here is derived from an EMBL/GenBank/DDBJ whole genome shotgun (WGS) entry which is preliminary data.</text>
</comment>